<proteinExistence type="predicted"/>
<protein>
    <submittedName>
        <fullName evidence="1">Uncharacterized protein</fullName>
    </submittedName>
</protein>
<evidence type="ECO:0000313" key="2">
    <source>
        <dbReference type="Proteomes" id="UP001396334"/>
    </source>
</evidence>
<accession>A0ABR2TLI2</accession>
<name>A0ABR2TLI2_9ROSI</name>
<organism evidence="1 2">
    <name type="scientific">Hibiscus sabdariffa</name>
    <name type="common">roselle</name>
    <dbReference type="NCBI Taxonomy" id="183260"/>
    <lineage>
        <taxon>Eukaryota</taxon>
        <taxon>Viridiplantae</taxon>
        <taxon>Streptophyta</taxon>
        <taxon>Embryophyta</taxon>
        <taxon>Tracheophyta</taxon>
        <taxon>Spermatophyta</taxon>
        <taxon>Magnoliopsida</taxon>
        <taxon>eudicotyledons</taxon>
        <taxon>Gunneridae</taxon>
        <taxon>Pentapetalae</taxon>
        <taxon>rosids</taxon>
        <taxon>malvids</taxon>
        <taxon>Malvales</taxon>
        <taxon>Malvaceae</taxon>
        <taxon>Malvoideae</taxon>
        <taxon>Hibiscus</taxon>
    </lineage>
</organism>
<reference evidence="1 2" key="1">
    <citation type="journal article" date="2024" name="G3 (Bethesda)">
        <title>Genome assembly of Hibiscus sabdariffa L. provides insights into metabolisms of medicinal natural products.</title>
        <authorList>
            <person name="Kim T."/>
        </authorList>
    </citation>
    <scope>NUCLEOTIDE SEQUENCE [LARGE SCALE GENOMIC DNA]</scope>
    <source>
        <strain evidence="1">TK-2024</strain>
        <tissue evidence="1">Old leaves</tissue>
    </source>
</reference>
<dbReference type="PANTHER" id="PTHR47076">
    <property type="entry name" value="NHL DOMAIN PROTEIN"/>
    <property type="match status" value="1"/>
</dbReference>
<comment type="caution">
    <text evidence="1">The sequence shown here is derived from an EMBL/GenBank/DDBJ whole genome shotgun (WGS) entry which is preliminary data.</text>
</comment>
<dbReference type="Proteomes" id="UP001396334">
    <property type="component" value="Unassembled WGS sequence"/>
</dbReference>
<sequence length="158" mass="18455">MPPFDTAEEAMSGVGEDNNNELKFSKRGFCCCCCCCCMPSRIAVKSNWWQRIATDDNSSTTLQNTGKKESRWIRGWNKVRQWSELVARPKWNSFVRRFKKKRNGNGNRENFHYDYQNYSLNFDEGVDEDLLNRNFYSRYGSSPPSAKSFLDFDKNGHS</sequence>
<gene>
    <name evidence="1" type="ORF">V6N11_023203</name>
</gene>
<evidence type="ECO:0000313" key="1">
    <source>
        <dbReference type="EMBL" id="KAK9038326.1"/>
    </source>
</evidence>
<dbReference type="EMBL" id="JBBPBN010000005">
    <property type="protein sequence ID" value="KAK9038326.1"/>
    <property type="molecule type" value="Genomic_DNA"/>
</dbReference>
<keyword evidence="2" id="KW-1185">Reference proteome</keyword>
<dbReference type="PANTHER" id="PTHR47076:SF1">
    <property type="entry name" value="NHL DOMAIN PROTEIN"/>
    <property type="match status" value="1"/>
</dbReference>